<keyword evidence="3" id="KW-1185">Reference proteome</keyword>
<dbReference type="EMBL" id="BDJL01000132">
    <property type="protein sequence ID" value="GAV26215.1"/>
    <property type="molecule type" value="Genomic_DNA"/>
</dbReference>
<organism evidence="2 3">
    <name type="scientific">Carboxydothermus islandicus</name>
    <dbReference type="NCBI Taxonomy" id="661089"/>
    <lineage>
        <taxon>Bacteria</taxon>
        <taxon>Bacillati</taxon>
        <taxon>Bacillota</taxon>
        <taxon>Clostridia</taxon>
        <taxon>Thermoanaerobacterales</taxon>
        <taxon>Thermoanaerobacteraceae</taxon>
        <taxon>Carboxydothermus</taxon>
    </lineage>
</organism>
<protein>
    <recommendedName>
        <fullName evidence="1">Glycosyl transferase family 1 domain-containing protein</fullName>
    </recommendedName>
</protein>
<proteinExistence type="predicted"/>
<feature type="domain" description="Glycosyl transferase family 1" evidence="1">
    <location>
        <begin position="71"/>
        <end position="222"/>
    </location>
</feature>
<comment type="caution">
    <text evidence="2">The sequence shown here is derived from an EMBL/GenBank/DDBJ whole genome shotgun (WGS) entry which is preliminary data.</text>
</comment>
<evidence type="ECO:0000313" key="2">
    <source>
        <dbReference type="EMBL" id="GAV26215.1"/>
    </source>
</evidence>
<sequence length="240" mass="27951">MEHFFSEEEKEKVKKYEKHLIYISNEVWFVGEKLKDIYLSKYSEVLISKKVKIVPNGINSQIFANVRSQVKFKTKGKINIGFVGALAGWVDIDLMKKILGIENCVLNIAGPDFVGVLRELRKYKNLKYYGTIDKKDVPNFINDQDICLLPFRLDNPLSIASEPLKLIEYFYLQKPVISTSIPAINKVRHLVYVLESPNNDDIESIIKKAYYEDEKFKVLRYNFAKEYIWEKIALKALIDV</sequence>
<dbReference type="SUPFAM" id="SSF53756">
    <property type="entry name" value="UDP-Glycosyltransferase/glycogen phosphorylase"/>
    <property type="match status" value="1"/>
</dbReference>
<dbReference type="InterPro" id="IPR001296">
    <property type="entry name" value="Glyco_trans_1"/>
</dbReference>
<evidence type="ECO:0000259" key="1">
    <source>
        <dbReference type="Pfam" id="PF00534"/>
    </source>
</evidence>
<evidence type="ECO:0000313" key="3">
    <source>
        <dbReference type="Proteomes" id="UP000187338"/>
    </source>
</evidence>
<dbReference type="STRING" id="661089.ciss_21480"/>
<dbReference type="RefSeq" id="WP_075866377.1">
    <property type="nucleotide sequence ID" value="NZ_BDJL01000132.1"/>
</dbReference>
<reference evidence="3" key="1">
    <citation type="submission" date="2016-12" db="EMBL/GenBank/DDBJ databases">
        <title>Draft Genome Sequences od Carboxydothermus pertinax and islandicus, Hydrogenogenic Carboxydotrophic Bacteria.</title>
        <authorList>
            <person name="Fukuyama Y."/>
            <person name="Ohmae K."/>
            <person name="Yoneda Y."/>
            <person name="Yoshida T."/>
            <person name="Sako Y."/>
        </authorList>
    </citation>
    <scope>NUCLEOTIDE SEQUENCE [LARGE SCALE GENOMIC DNA]</scope>
    <source>
        <strain evidence="3">SET</strain>
    </source>
</reference>
<dbReference type="Gene3D" id="3.40.50.2000">
    <property type="entry name" value="Glycogen Phosphorylase B"/>
    <property type="match status" value="1"/>
</dbReference>
<dbReference type="GO" id="GO:0016757">
    <property type="term" value="F:glycosyltransferase activity"/>
    <property type="evidence" value="ECO:0007669"/>
    <property type="project" value="InterPro"/>
</dbReference>
<dbReference type="AlphaFoldDB" id="A0A1L8D4V8"/>
<name>A0A1L8D4V8_9THEO</name>
<dbReference type="Proteomes" id="UP000187338">
    <property type="component" value="Unassembled WGS sequence"/>
</dbReference>
<gene>
    <name evidence="2" type="ORF">ciss_21480</name>
</gene>
<dbReference type="OrthoDB" id="9816564at2"/>
<dbReference type="Pfam" id="PF00534">
    <property type="entry name" value="Glycos_transf_1"/>
    <property type="match status" value="1"/>
</dbReference>
<accession>A0A1L8D4V8</accession>